<organism evidence="2 3">
    <name type="scientific">Coralloluteibacterium stylophorae</name>
    <dbReference type="NCBI Taxonomy" id="1776034"/>
    <lineage>
        <taxon>Bacteria</taxon>
        <taxon>Pseudomonadati</taxon>
        <taxon>Pseudomonadota</taxon>
        <taxon>Gammaproteobacteria</taxon>
        <taxon>Lysobacterales</taxon>
        <taxon>Lysobacteraceae</taxon>
        <taxon>Coralloluteibacterium</taxon>
    </lineage>
</organism>
<gene>
    <name evidence="2" type="ORF">KB893_008180</name>
</gene>
<dbReference type="Proteomes" id="UP000675747">
    <property type="component" value="Unassembled WGS sequence"/>
</dbReference>
<evidence type="ECO:0000259" key="1">
    <source>
        <dbReference type="Pfam" id="PF01863"/>
    </source>
</evidence>
<dbReference type="RefSeq" id="WP_213173604.1">
    <property type="nucleotide sequence ID" value="NZ_JAGQFT020000004.1"/>
</dbReference>
<feature type="domain" description="YgjP-like metallopeptidase" evidence="1">
    <location>
        <begin position="37"/>
        <end position="242"/>
    </location>
</feature>
<accession>A0AAP2G0B3</accession>
<comment type="caution">
    <text evidence="2">The sequence shown here is derived from an EMBL/GenBank/DDBJ whole genome shotgun (WGS) entry which is preliminary data.</text>
</comment>
<dbReference type="PANTHER" id="PTHR30399">
    <property type="entry name" value="UNCHARACTERIZED PROTEIN YGJP"/>
    <property type="match status" value="1"/>
</dbReference>
<dbReference type="Pfam" id="PF01863">
    <property type="entry name" value="YgjP-like"/>
    <property type="match status" value="1"/>
</dbReference>
<sequence>MPQFRRAARPIERDSFPLTLACGRVIEIARVRDPRARRMKLVVNERGARLTLPRGVADGTGLRFAQDHRDWLAAQLLRFAPAGRAQPFAPGDARPLPLRGVELPVAWREGRFVGIRLEADGTLVATAPSGIDATPLRRALLDFYRAQARADVGRWLPRYLDGLPRPPRSIAFKPLSSLWGSLSPSGAVSLDLALVLGPPAAFEYVLVHELCHLIQANHSPAFWQEVEARCPDWREQRRWFHAHGLALKARLAQLLD</sequence>
<dbReference type="EMBL" id="JAGQFT020000004">
    <property type="protein sequence ID" value="MBS7457113.1"/>
    <property type="molecule type" value="Genomic_DNA"/>
</dbReference>
<dbReference type="InterPro" id="IPR053136">
    <property type="entry name" value="UTP_pyrophosphatase-like"/>
</dbReference>
<keyword evidence="3" id="KW-1185">Reference proteome</keyword>
<dbReference type="CDD" id="cd07344">
    <property type="entry name" value="M48_yhfN_like"/>
    <property type="match status" value="1"/>
</dbReference>
<dbReference type="PANTHER" id="PTHR30399:SF1">
    <property type="entry name" value="UTP PYROPHOSPHATASE"/>
    <property type="match status" value="1"/>
</dbReference>
<dbReference type="InterPro" id="IPR002725">
    <property type="entry name" value="YgjP-like_metallopeptidase"/>
</dbReference>
<proteinExistence type="predicted"/>
<reference evidence="2 3" key="1">
    <citation type="journal article" date="2021" name="Microbiol. Resour. Announc.">
        <title>Draft Genome Sequence of Coralloluteibacterium stylophorae LMG 29479T.</title>
        <authorList>
            <person name="Karlyshev A.V."/>
            <person name="Kudryashova E.B."/>
            <person name="Ariskina E.V."/>
            <person name="Conroy A.P."/>
            <person name="Abidueva E.Y."/>
        </authorList>
    </citation>
    <scope>NUCLEOTIDE SEQUENCE [LARGE SCALE GENOMIC DNA]</scope>
    <source>
        <strain evidence="2 3">LMG 29479</strain>
    </source>
</reference>
<name>A0AAP2G0B3_9GAMM</name>
<protein>
    <submittedName>
        <fullName evidence="2">M48 family metallopeptidase</fullName>
    </submittedName>
</protein>
<evidence type="ECO:0000313" key="2">
    <source>
        <dbReference type="EMBL" id="MBS7457113.1"/>
    </source>
</evidence>
<dbReference type="AlphaFoldDB" id="A0AAP2G0B3"/>
<dbReference type="Gene3D" id="3.30.2010.10">
    <property type="entry name" value="Metalloproteases ('zincins'), catalytic domain"/>
    <property type="match status" value="1"/>
</dbReference>
<evidence type="ECO:0000313" key="3">
    <source>
        <dbReference type="Proteomes" id="UP000675747"/>
    </source>
</evidence>